<dbReference type="InterPro" id="IPR013708">
    <property type="entry name" value="Shikimate_DH-bd_N"/>
</dbReference>
<dbReference type="Gene3D" id="3.40.50.10860">
    <property type="entry name" value="Leucine Dehydrogenase, chain A, domain 1"/>
    <property type="match status" value="1"/>
</dbReference>
<gene>
    <name evidence="5" type="ORF">ING2E5B_1949</name>
</gene>
<dbReference type="OrthoDB" id="9792692at2"/>
<accession>A0A098C2N6</accession>
<dbReference type="Proteomes" id="UP000032417">
    <property type="component" value="Chromosome 1"/>
</dbReference>
<keyword evidence="2" id="KW-0560">Oxidoreductase</keyword>
<dbReference type="PANTHER" id="PTHR21089">
    <property type="entry name" value="SHIKIMATE DEHYDROGENASE"/>
    <property type="match status" value="1"/>
</dbReference>
<reference evidence="5 6" key="1">
    <citation type="submission" date="2014-08" db="EMBL/GenBank/DDBJ databases">
        <authorList>
            <person name="Wibberg D."/>
        </authorList>
    </citation>
    <scope>NUCLEOTIDE SEQUENCE [LARGE SCALE GENOMIC DNA]</scope>
    <source>
        <strain evidence="6">ING2-E5B</strain>
    </source>
</reference>
<feature type="domain" description="Shikimate dehydrogenase substrate binding N-terminal" evidence="4">
    <location>
        <begin position="6"/>
        <end position="87"/>
    </location>
</feature>
<dbReference type="GO" id="GO:0009073">
    <property type="term" value="P:aromatic amino acid family biosynthetic process"/>
    <property type="evidence" value="ECO:0007669"/>
    <property type="project" value="UniProtKB-KW"/>
</dbReference>
<dbReference type="InterPro" id="IPR022893">
    <property type="entry name" value="Shikimate_DH_fam"/>
</dbReference>
<dbReference type="PANTHER" id="PTHR21089:SF1">
    <property type="entry name" value="BIFUNCTIONAL 3-DEHYDROQUINATE DEHYDRATASE_SHIKIMATE DEHYDROGENASE, CHLOROPLASTIC"/>
    <property type="match status" value="1"/>
</dbReference>
<evidence type="ECO:0000256" key="2">
    <source>
        <dbReference type="ARBA" id="ARBA00023002"/>
    </source>
</evidence>
<dbReference type="GO" id="GO:0050661">
    <property type="term" value="F:NADP binding"/>
    <property type="evidence" value="ECO:0007669"/>
    <property type="project" value="TreeGrafter"/>
</dbReference>
<comment type="pathway">
    <text evidence="1">Metabolic intermediate biosynthesis; chorismate biosynthesis; chorismate from D-erythrose 4-phosphate and phosphoenolpyruvate: step 4/7.</text>
</comment>
<protein>
    <recommendedName>
        <fullName evidence="4">Shikimate dehydrogenase substrate binding N-terminal domain-containing protein</fullName>
    </recommendedName>
</protein>
<dbReference type="STRING" id="1562970.ING2E5B_1949"/>
<dbReference type="AlphaFoldDB" id="A0A098C2N6"/>
<evidence type="ECO:0000313" key="5">
    <source>
        <dbReference type="EMBL" id="CEA16686.1"/>
    </source>
</evidence>
<proteinExistence type="predicted"/>
<dbReference type="GO" id="GO:0009423">
    <property type="term" value="P:chorismate biosynthetic process"/>
    <property type="evidence" value="ECO:0007669"/>
    <property type="project" value="TreeGrafter"/>
</dbReference>
<dbReference type="HOGENOM" id="CLU_044063_4_1_10"/>
<dbReference type="SUPFAM" id="SSF51735">
    <property type="entry name" value="NAD(P)-binding Rossmann-fold domains"/>
    <property type="match status" value="1"/>
</dbReference>
<evidence type="ECO:0000259" key="4">
    <source>
        <dbReference type="Pfam" id="PF08501"/>
    </source>
</evidence>
<evidence type="ECO:0000256" key="1">
    <source>
        <dbReference type="ARBA" id="ARBA00004871"/>
    </source>
</evidence>
<sequence length="255" mass="28808">MDTYGLIGFPLKHSFSAGFFTEKFRKEGIEAEYLNFEIEDILEIRRVILFNQHLKGLNVTIPYKEKVIPFLNNISDEAEKIGAVNVIKVLRKPGDMYFYELTGYNTDYIGFRDSLLPLLKPGIDHKALILGTGGASKAVSQVLTDIDIEWSYVSRSSKNKAIKGRVMSYNDLSQEVMSTYNIIVNASPVGTFPDINSCPDIPYNYLTTGHILYDLVYNPEETLFLKKGKEIGASIKNGQEMLELQALAAWEIWNS</sequence>
<dbReference type="CDD" id="cd01065">
    <property type="entry name" value="NAD_bind_Shikimate_DH"/>
    <property type="match status" value="1"/>
</dbReference>
<keyword evidence="6" id="KW-1185">Reference proteome</keyword>
<organism evidence="5 6">
    <name type="scientific">Fermentimonas caenicola</name>
    <dbReference type="NCBI Taxonomy" id="1562970"/>
    <lineage>
        <taxon>Bacteria</taxon>
        <taxon>Pseudomonadati</taxon>
        <taxon>Bacteroidota</taxon>
        <taxon>Bacteroidia</taxon>
        <taxon>Bacteroidales</taxon>
        <taxon>Dysgonomonadaceae</taxon>
        <taxon>Fermentimonas</taxon>
    </lineage>
</organism>
<evidence type="ECO:0000256" key="3">
    <source>
        <dbReference type="ARBA" id="ARBA00023141"/>
    </source>
</evidence>
<dbReference type="GO" id="GO:0005829">
    <property type="term" value="C:cytosol"/>
    <property type="evidence" value="ECO:0007669"/>
    <property type="project" value="TreeGrafter"/>
</dbReference>
<dbReference type="Pfam" id="PF08501">
    <property type="entry name" value="Shikimate_dh_N"/>
    <property type="match status" value="1"/>
</dbReference>
<dbReference type="EMBL" id="LN515532">
    <property type="protein sequence ID" value="CEA16686.1"/>
    <property type="molecule type" value="Genomic_DNA"/>
</dbReference>
<evidence type="ECO:0000313" key="6">
    <source>
        <dbReference type="Proteomes" id="UP000032417"/>
    </source>
</evidence>
<dbReference type="KEGG" id="pbt:ING2E5B_1949"/>
<dbReference type="SUPFAM" id="SSF53223">
    <property type="entry name" value="Aminoacid dehydrogenase-like, N-terminal domain"/>
    <property type="match status" value="1"/>
</dbReference>
<dbReference type="InterPro" id="IPR036291">
    <property type="entry name" value="NAD(P)-bd_dom_sf"/>
</dbReference>
<dbReference type="GO" id="GO:0004764">
    <property type="term" value="F:shikimate 3-dehydrogenase (NADP+) activity"/>
    <property type="evidence" value="ECO:0007669"/>
    <property type="project" value="InterPro"/>
</dbReference>
<name>A0A098C2N6_9BACT</name>
<keyword evidence="3" id="KW-0028">Amino-acid biosynthesis</keyword>
<dbReference type="InterPro" id="IPR046346">
    <property type="entry name" value="Aminoacid_DH-like_N_sf"/>
</dbReference>
<dbReference type="PATRIC" id="fig|1562970.3.peg.1928"/>
<dbReference type="GO" id="GO:0019632">
    <property type="term" value="P:shikimate metabolic process"/>
    <property type="evidence" value="ECO:0007669"/>
    <property type="project" value="TreeGrafter"/>
</dbReference>
<keyword evidence="3" id="KW-0057">Aromatic amino acid biosynthesis</keyword>
<dbReference type="Gene3D" id="3.40.50.720">
    <property type="entry name" value="NAD(P)-binding Rossmann-like Domain"/>
    <property type="match status" value="1"/>
</dbReference>